<dbReference type="GeneID" id="106179019"/>
<dbReference type="Pfam" id="PF00501">
    <property type="entry name" value="AMP-binding"/>
    <property type="match status" value="1"/>
</dbReference>
<keyword evidence="6" id="KW-0455">Luminescence</keyword>
<dbReference type="GO" id="GO:0005524">
    <property type="term" value="F:ATP binding"/>
    <property type="evidence" value="ECO:0007669"/>
    <property type="project" value="UniProtKB-KW"/>
</dbReference>
<evidence type="ECO:0000259" key="11">
    <source>
        <dbReference type="Pfam" id="PF13193"/>
    </source>
</evidence>
<reference evidence="13" key="1">
    <citation type="submission" date="2025-08" db="UniProtKB">
        <authorList>
            <consortium name="RefSeq"/>
        </authorList>
    </citation>
    <scope>IDENTIFICATION</scope>
    <source>
        <tissue evidence="13">Gonads</tissue>
    </source>
</reference>
<evidence type="ECO:0000259" key="10">
    <source>
        <dbReference type="Pfam" id="PF00501"/>
    </source>
</evidence>
<dbReference type="Gene3D" id="3.40.50.12780">
    <property type="entry name" value="N-terminal domain of ligase-like"/>
    <property type="match status" value="1"/>
</dbReference>
<evidence type="ECO:0000256" key="3">
    <source>
        <dbReference type="ARBA" id="ARBA00019043"/>
    </source>
</evidence>
<dbReference type="Gene3D" id="3.30.300.30">
    <property type="match status" value="1"/>
</dbReference>
<dbReference type="Pfam" id="PF13193">
    <property type="entry name" value="AMP-binding_C"/>
    <property type="match status" value="1"/>
</dbReference>
<proteinExistence type="inferred from homology"/>
<dbReference type="FunFam" id="3.30.300.30:FF:000007">
    <property type="entry name" value="4-coumarate--CoA ligase 2"/>
    <property type="match status" value="1"/>
</dbReference>
<keyword evidence="5" id="KW-0067">ATP-binding</keyword>
<feature type="domain" description="AMP-binding enzyme C-terminal" evidence="11">
    <location>
        <begin position="437"/>
        <end position="513"/>
    </location>
</feature>
<feature type="transmembrane region" description="Helical" evidence="9">
    <location>
        <begin position="218"/>
        <end position="240"/>
    </location>
</feature>
<dbReference type="OrthoDB" id="10253869at2759"/>
<dbReference type="PROSITE" id="PS00455">
    <property type="entry name" value="AMP_BINDING"/>
    <property type="match status" value="1"/>
</dbReference>
<gene>
    <name evidence="13" type="primary">LOC106179019</name>
</gene>
<dbReference type="InterPro" id="IPR045851">
    <property type="entry name" value="AMP-bd_C_sf"/>
</dbReference>
<dbReference type="AlphaFoldDB" id="A0A1S3K5M5"/>
<dbReference type="InParanoid" id="A0A1S3K5M5"/>
<keyword evidence="12" id="KW-1185">Reference proteome</keyword>
<keyword evidence="7" id="KW-0599">Photoprotein</keyword>
<evidence type="ECO:0000313" key="13">
    <source>
        <dbReference type="RefSeq" id="XP_013417930.1"/>
    </source>
</evidence>
<protein>
    <recommendedName>
        <fullName evidence="3">Luciferin 4-monooxygenase</fullName>
        <ecNumber evidence="2">1.13.12.7</ecNumber>
    </recommendedName>
</protein>
<dbReference type="GO" id="GO:0008218">
    <property type="term" value="P:bioluminescence"/>
    <property type="evidence" value="ECO:0007669"/>
    <property type="project" value="UniProtKB-KW"/>
</dbReference>
<dbReference type="InterPro" id="IPR042099">
    <property type="entry name" value="ANL_N_sf"/>
</dbReference>
<evidence type="ECO:0000256" key="7">
    <source>
        <dbReference type="ARBA" id="ARBA00023262"/>
    </source>
</evidence>
<evidence type="ECO:0000313" key="12">
    <source>
        <dbReference type="Proteomes" id="UP000085678"/>
    </source>
</evidence>
<dbReference type="InterPro" id="IPR025110">
    <property type="entry name" value="AMP-bd_C"/>
</dbReference>
<dbReference type="EC" id="1.13.12.7" evidence="2"/>
<dbReference type="PANTHER" id="PTHR24096">
    <property type="entry name" value="LONG-CHAIN-FATTY-ACID--COA LIGASE"/>
    <property type="match status" value="1"/>
</dbReference>
<dbReference type="PANTHER" id="PTHR24096:SF422">
    <property type="entry name" value="BCDNA.GH02901"/>
    <property type="match status" value="1"/>
</dbReference>
<dbReference type="FunCoup" id="A0A1S3K5M5">
    <property type="interactions" value="367"/>
</dbReference>
<dbReference type="Proteomes" id="UP000085678">
    <property type="component" value="Unplaced"/>
</dbReference>
<dbReference type="SUPFAM" id="SSF56801">
    <property type="entry name" value="Acetyl-CoA synthetase-like"/>
    <property type="match status" value="1"/>
</dbReference>
<evidence type="ECO:0000256" key="2">
    <source>
        <dbReference type="ARBA" id="ARBA00012532"/>
    </source>
</evidence>
<dbReference type="FunFam" id="3.40.50.12780:FF:000003">
    <property type="entry name" value="Long-chain-fatty-acid--CoA ligase FadD"/>
    <property type="match status" value="1"/>
</dbReference>
<evidence type="ECO:0000256" key="8">
    <source>
        <dbReference type="ARBA" id="ARBA00048497"/>
    </source>
</evidence>
<dbReference type="InterPro" id="IPR020845">
    <property type="entry name" value="AMP-binding_CS"/>
</dbReference>
<dbReference type="RefSeq" id="XP_013417930.1">
    <property type="nucleotide sequence ID" value="XM_013562476.1"/>
</dbReference>
<evidence type="ECO:0000256" key="6">
    <source>
        <dbReference type="ARBA" id="ARBA00023223"/>
    </source>
</evidence>
<keyword evidence="9" id="KW-1133">Transmembrane helix</keyword>
<evidence type="ECO:0000256" key="5">
    <source>
        <dbReference type="ARBA" id="ARBA00022840"/>
    </source>
</evidence>
<dbReference type="GO" id="GO:0016405">
    <property type="term" value="F:CoA-ligase activity"/>
    <property type="evidence" value="ECO:0007669"/>
    <property type="project" value="TreeGrafter"/>
</dbReference>
<dbReference type="KEGG" id="lak:106179019"/>
<keyword evidence="9" id="KW-0812">Transmembrane</keyword>
<keyword evidence="4" id="KW-0547">Nucleotide-binding</keyword>
<comment type="catalytic activity">
    <reaction evidence="8">
        <text>firefly D-luciferin + ATP + O2 = firefly oxyluciferin + hnu + AMP + CO2 + diphosphate</text>
        <dbReference type="Rhea" id="RHEA:10732"/>
        <dbReference type="ChEBI" id="CHEBI:15379"/>
        <dbReference type="ChEBI" id="CHEBI:16526"/>
        <dbReference type="ChEBI" id="CHEBI:16792"/>
        <dbReference type="ChEBI" id="CHEBI:30212"/>
        <dbReference type="ChEBI" id="CHEBI:30616"/>
        <dbReference type="ChEBI" id="CHEBI:33019"/>
        <dbReference type="ChEBI" id="CHEBI:58038"/>
        <dbReference type="ChEBI" id="CHEBI:456215"/>
        <dbReference type="EC" id="1.13.12.7"/>
    </reaction>
</comment>
<evidence type="ECO:0000256" key="1">
    <source>
        <dbReference type="ARBA" id="ARBA00006432"/>
    </source>
</evidence>
<sequence>MGIRSRLPDVTIPDVDLAKFVLDKIDQYEESVALVDSQSGAKYTFGDVRDHVRRIGSALTRLGFKKGDVFCVYSPNVPEFALILLGVLAVGGTVTTANPQYTKDELSKQMKITPVKYMVTVPESSQKALQAAAENDIKSVFVFGHAPGCKPFHDLLRDDGHAFPHDVIISPQDVALLPFSSGTTGLPKAVMLTHHNIVGNLMQMREFLYAGRPGVDGFLGFLPFFHLFGLAIILIGALKFRLKVVCMKKFDFEEFLACIETHKIRYLFVVPPIAILLAKHPLVDRYDLSSLETIMSAAAPLGKDIEQKVEARLKTCSVTQGYGLTETSPACSLPPLDRKARRSGSSGILVANTECKVVDPQTGKELGPNQDGELWFRGSHIFKGYLNNPEATAAAIDSDRWFHSGDIGHYDDDQYIYVIDRIKEFIKYKGFQVAPAELEGLLVTHSAVADTAVVGRPDEDAGELPMAFIVLKPGHTATETEIMDFLAAKVAPFKRLRGGVEIVQEIPKTASGKILRRVLREKLRQRAQGSMKSKL</sequence>
<feature type="domain" description="AMP-dependent synthetase/ligase" evidence="10">
    <location>
        <begin position="25"/>
        <end position="386"/>
    </location>
</feature>
<organism evidence="12 13">
    <name type="scientific">Lingula anatina</name>
    <name type="common">Brachiopod</name>
    <name type="synonym">Lingula unguis</name>
    <dbReference type="NCBI Taxonomy" id="7574"/>
    <lineage>
        <taxon>Eukaryota</taxon>
        <taxon>Metazoa</taxon>
        <taxon>Spiralia</taxon>
        <taxon>Lophotrochozoa</taxon>
        <taxon>Brachiopoda</taxon>
        <taxon>Linguliformea</taxon>
        <taxon>Lingulata</taxon>
        <taxon>Lingulida</taxon>
        <taxon>Linguloidea</taxon>
        <taxon>Lingulidae</taxon>
        <taxon>Lingula</taxon>
    </lineage>
</organism>
<evidence type="ECO:0000256" key="9">
    <source>
        <dbReference type="SAM" id="Phobius"/>
    </source>
</evidence>
<comment type="similarity">
    <text evidence="1">Belongs to the ATP-dependent AMP-binding enzyme family.</text>
</comment>
<keyword evidence="13" id="KW-0436">Ligase</keyword>
<accession>A0A1S3K5M5</accession>
<name>A0A1S3K5M5_LINAN</name>
<keyword evidence="9" id="KW-0472">Membrane</keyword>
<dbReference type="STRING" id="7574.A0A1S3K5M5"/>
<evidence type="ECO:0000256" key="4">
    <source>
        <dbReference type="ARBA" id="ARBA00022741"/>
    </source>
</evidence>
<dbReference type="InterPro" id="IPR000873">
    <property type="entry name" value="AMP-dep_synth/lig_dom"/>
</dbReference>